<dbReference type="PANTHER" id="PTHR43540">
    <property type="entry name" value="PEROXYUREIDOACRYLATE/UREIDOACRYLATE AMIDOHYDROLASE-RELATED"/>
    <property type="match status" value="1"/>
</dbReference>
<proteinExistence type="predicted"/>
<dbReference type="SUPFAM" id="SSF52499">
    <property type="entry name" value="Isochorismatase-like hydrolases"/>
    <property type="match status" value="1"/>
</dbReference>
<reference evidence="3 4" key="1">
    <citation type="journal article" date="2018" name="Sci. Rep.">
        <title>Rhizobium tumorigenes sp. nov., a novel plant tumorigenic bacterium isolated from cane gall tumors on thornless blackberry.</title>
        <authorList>
            <person name="Kuzmanovi N."/>
            <person name="Smalla K."/>
            <person name="Gronow S."/>
            <person name="PuBawska J."/>
        </authorList>
    </citation>
    <scope>NUCLEOTIDE SEQUENCE [LARGE SCALE GENOMIC DNA]</scope>
    <source>
        <strain evidence="3 4">1078</strain>
    </source>
</reference>
<dbReference type="CDD" id="cd00431">
    <property type="entry name" value="cysteine_hydrolases"/>
    <property type="match status" value="1"/>
</dbReference>
<dbReference type="RefSeq" id="WP_111219276.1">
    <property type="nucleotide sequence ID" value="NZ_CP117256.1"/>
</dbReference>
<dbReference type="KEGG" id="rtu:PR017_19800"/>
<keyword evidence="1 3" id="KW-0378">Hydrolase</keyword>
<dbReference type="InterPro" id="IPR000868">
    <property type="entry name" value="Isochorismatase-like_dom"/>
</dbReference>
<evidence type="ECO:0000313" key="4">
    <source>
        <dbReference type="Proteomes" id="UP000249499"/>
    </source>
</evidence>
<keyword evidence="4" id="KW-1185">Reference proteome</keyword>
<dbReference type="EMBL" id="CP117256">
    <property type="protein sequence ID" value="WFR97471.1"/>
    <property type="molecule type" value="Genomic_DNA"/>
</dbReference>
<dbReference type="AlphaFoldDB" id="A0AAF1KCL3"/>
<evidence type="ECO:0000259" key="2">
    <source>
        <dbReference type="Pfam" id="PF00857"/>
    </source>
</evidence>
<keyword evidence="3" id="KW-0614">Plasmid</keyword>
<dbReference type="PANTHER" id="PTHR43540:SF6">
    <property type="entry name" value="ISOCHORISMATASE-LIKE DOMAIN-CONTAINING PROTEIN"/>
    <property type="match status" value="1"/>
</dbReference>
<dbReference type="Pfam" id="PF00857">
    <property type="entry name" value="Isochorismatase"/>
    <property type="match status" value="1"/>
</dbReference>
<dbReference type="Proteomes" id="UP000249499">
    <property type="component" value="Plasmid pRt1078"/>
</dbReference>
<dbReference type="InterPro" id="IPR050272">
    <property type="entry name" value="Isochorismatase-like_hydrls"/>
</dbReference>
<reference evidence="4" key="2">
    <citation type="journal article" date="2023" name="MicrobiologyOpen">
        <title>Genomics of the tumorigenes clade of the family Rhizobiaceae and description of Rhizobium rhododendri sp. nov.</title>
        <authorList>
            <person name="Kuzmanovic N."/>
            <person name="diCenzo G.C."/>
            <person name="Bunk B."/>
            <person name="Sproeer C."/>
            <person name="Fruehling A."/>
            <person name="Neumann-Schaal M."/>
            <person name="Overmann J."/>
            <person name="Smalla K."/>
        </authorList>
    </citation>
    <scope>NUCLEOTIDE SEQUENCE [LARGE SCALE GENOMIC DNA]</scope>
    <source>
        <strain evidence="4">1078</strain>
        <plasmid evidence="4">pRt1078</plasmid>
    </source>
</reference>
<dbReference type="Gene3D" id="3.40.50.850">
    <property type="entry name" value="Isochorismatase-like"/>
    <property type="match status" value="1"/>
</dbReference>
<protein>
    <submittedName>
        <fullName evidence="3">Cysteine hydrolase</fullName>
    </submittedName>
</protein>
<dbReference type="InterPro" id="IPR036380">
    <property type="entry name" value="Isochorismatase-like_sf"/>
</dbReference>
<dbReference type="GO" id="GO:0016787">
    <property type="term" value="F:hydrolase activity"/>
    <property type="evidence" value="ECO:0007669"/>
    <property type="project" value="UniProtKB-KW"/>
</dbReference>
<geneLocation type="plasmid" evidence="3 4">
    <name>pRt1078</name>
</geneLocation>
<gene>
    <name evidence="3" type="ORF">PR017_19800</name>
</gene>
<evidence type="ECO:0000313" key="3">
    <source>
        <dbReference type="EMBL" id="WFR97471.1"/>
    </source>
</evidence>
<organism evidence="3 4">
    <name type="scientific">Rhizobium tumorigenes</name>
    <dbReference type="NCBI Taxonomy" id="2041385"/>
    <lineage>
        <taxon>Bacteria</taxon>
        <taxon>Pseudomonadati</taxon>
        <taxon>Pseudomonadota</taxon>
        <taxon>Alphaproteobacteria</taxon>
        <taxon>Hyphomicrobiales</taxon>
        <taxon>Rhizobiaceae</taxon>
        <taxon>Rhizobium/Agrobacterium group</taxon>
        <taxon>Rhizobium</taxon>
    </lineage>
</organism>
<feature type="domain" description="Isochorismatase-like" evidence="2">
    <location>
        <begin position="12"/>
        <end position="185"/>
    </location>
</feature>
<evidence type="ECO:0000256" key="1">
    <source>
        <dbReference type="ARBA" id="ARBA00022801"/>
    </source>
</evidence>
<name>A0AAF1KCL3_9HYPH</name>
<accession>A0AAF1KCL3</accession>
<sequence length="199" mass="21935">MMRGAPLSGSVLLVVIDMQRLFAEETAWFTPGLAAIVPNVAKLAEVRPDRTVFARFVVPQQPAEARGQWQSYYERWKAVTLDELDPEMLDLVAPLASLARPGSIVDKKTYSVFETPGFVERLEEQGIDTIVFTGVETDVCVYASALDAVDLGYKVILASDALASGDMVAHDMVLTRLAPRFSEQIEILTTDAILDRWSA</sequence>